<sequence length="145" mass="16652">MQDRLELMKATQIHHTTVPPWKMKNPTVDTTLTEKINKWKHIRQEMKSRVHNLAIHTDGSKQENRVGCAFTLNKRKKSQKNPIISQIPSVTHNLITPGKRKTFLWIPLHSGVTGNEIADRIAKEATNIEQITDFVQLSDEMHALT</sequence>
<reference evidence="1 2" key="1">
    <citation type="journal article" date="2021" name="BMC Biol.">
        <title>Horizontally acquired antibacterial genes associated with adaptive radiation of ladybird beetles.</title>
        <authorList>
            <person name="Li H.S."/>
            <person name="Tang X.F."/>
            <person name="Huang Y.H."/>
            <person name="Xu Z.Y."/>
            <person name="Chen M.L."/>
            <person name="Du X.Y."/>
            <person name="Qiu B.Y."/>
            <person name="Chen P.T."/>
            <person name="Zhang W."/>
            <person name="Slipinski A."/>
            <person name="Escalona H.E."/>
            <person name="Waterhouse R.M."/>
            <person name="Zwick A."/>
            <person name="Pang H."/>
        </authorList>
    </citation>
    <scope>NUCLEOTIDE SEQUENCE [LARGE SCALE GENOMIC DNA]</scope>
    <source>
        <strain evidence="1">SYSU2018</strain>
    </source>
</reference>
<dbReference type="InterPro" id="IPR036397">
    <property type="entry name" value="RNaseH_sf"/>
</dbReference>
<dbReference type="Gene3D" id="3.30.420.10">
    <property type="entry name" value="Ribonuclease H-like superfamily/Ribonuclease H"/>
    <property type="match status" value="1"/>
</dbReference>
<proteinExistence type="predicted"/>
<evidence type="ECO:0000313" key="2">
    <source>
        <dbReference type="Proteomes" id="UP001516400"/>
    </source>
</evidence>
<accession>A0ABD2NSQ5</accession>
<name>A0ABD2NSQ5_9CUCU</name>
<evidence type="ECO:0008006" key="3">
    <source>
        <dbReference type="Google" id="ProtNLM"/>
    </source>
</evidence>
<protein>
    <recommendedName>
        <fullName evidence="3">RNase H type-1 domain-containing protein</fullName>
    </recommendedName>
</protein>
<comment type="caution">
    <text evidence="1">The sequence shown here is derived from an EMBL/GenBank/DDBJ whole genome shotgun (WGS) entry which is preliminary data.</text>
</comment>
<dbReference type="InterPro" id="IPR012337">
    <property type="entry name" value="RNaseH-like_sf"/>
</dbReference>
<dbReference type="EMBL" id="JABFTP020000144">
    <property type="protein sequence ID" value="KAL3281644.1"/>
    <property type="molecule type" value="Genomic_DNA"/>
</dbReference>
<gene>
    <name evidence="1" type="ORF">HHI36_004850</name>
</gene>
<keyword evidence="2" id="KW-1185">Reference proteome</keyword>
<evidence type="ECO:0000313" key="1">
    <source>
        <dbReference type="EMBL" id="KAL3281644.1"/>
    </source>
</evidence>
<dbReference type="SUPFAM" id="SSF53098">
    <property type="entry name" value="Ribonuclease H-like"/>
    <property type="match status" value="1"/>
</dbReference>
<dbReference type="Proteomes" id="UP001516400">
    <property type="component" value="Unassembled WGS sequence"/>
</dbReference>
<dbReference type="AlphaFoldDB" id="A0ABD2NSQ5"/>
<organism evidence="1 2">
    <name type="scientific">Cryptolaemus montrouzieri</name>
    <dbReference type="NCBI Taxonomy" id="559131"/>
    <lineage>
        <taxon>Eukaryota</taxon>
        <taxon>Metazoa</taxon>
        <taxon>Ecdysozoa</taxon>
        <taxon>Arthropoda</taxon>
        <taxon>Hexapoda</taxon>
        <taxon>Insecta</taxon>
        <taxon>Pterygota</taxon>
        <taxon>Neoptera</taxon>
        <taxon>Endopterygota</taxon>
        <taxon>Coleoptera</taxon>
        <taxon>Polyphaga</taxon>
        <taxon>Cucujiformia</taxon>
        <taxon>Coccinelloidea</taxon>
        <taxon>Coccinellidae</taxon>
        <taxon>Scymninae</taxon>
        <taxon>Scymnini</taxon>
        <taxon>Cryptolaemus</taxon>
    </lineage>
</organism>